<name>A0AAE3KIA7_9PSEU</name>
<feature type="domain" description="Amidohydrolase-related" evidence="1">
    <location>
        <begin position="50"/>
        <end position="398"/>
    </location>
</feature>
<dbReference type="PANTHER" id="PTHR43135">
    <property type="entry name" value="ALPHA-D-RIBOSE 1-METHYLPHOSPHONATE 5-TRIPHOSPHATE DIPHOSPHATASE"/>
    <property type="match status" value="1"/>
</dbReference>
<evidence type="ECO:0000313" key="2">
    <source>
        <dbReference type="EMBL" id="MCP2167194.1"/>
    </source>
</evidence>
<organism evidence="2 3">
    <name type="scientific">Goodfellowiella coeruleoviolacea</name>
    <dbReference type="NCBI Taxonomy" id="334858"/>
    <lineage>
        <taxon>Bacteria</taxon>
        <taxon>Bacillati</taxon>
        <taxon>Actinomycetota</taxon>
        <taxon>Actinomycetes</taxon>
        <taxon>Pseudonocardiales</taxon>
        <taxon>Pseudonocardiaceae</taxon>
        <taxon>Goodfellowiella</taxon>
    </lineage>
</organism>
<keyword evidence="3" id="KW-1185">Reference proteome</keyword>
<dbReference type="SUPFAM" id="SSF51338">
    <property type="entry name" value="Composite domain of metallo-dependent hydrolases"/>
    <property type="match status" value="1"/>
</dbReference>
<reference evidence="2" key="1">
    <citation type="submission" date="2022-06" db="EMBL/GenBank/DDBJ databases">
        <title>Genomic Encyclopedia of Archaeal and Bacterial Type Strains, Phase II (KMG-II): from individual species to whole genera.</title>
        <authorList>
            <person name="Goeker M."/>
        </authorList>
    </citation>
    <scope>NUCLEOTIDE SEQUENCE</scope>
    <source>
        <strain evidence="2">DSM 43935</strain>
    </source>
</reference>
<dbReference type="PANTHER" id="PTHR43135:SF3">
    <property type="entry name" value="ALPHA-D-RIBOSE 1-METHYLPHOSPHONATE 5-TRIPHOSPHATE DIPHOSPHATASE"/>
    <property type="match status" value="1"/>
</dbReference>
<dbReference type="InterPro" id="IPR011059">
    <property type="entry name" value="Metal-dep_hydrolase_composite"/>
</dbReference>
<accession>A0AAE3KIA7</accession>
<dbReference type="Pfam" id="PF01979">
    <property type="entry name" value="Amidohydro_1"/>
    <property type="match status" value="1"/>
</dbReference>
<comment type="caution">
    <text evidence="2">The sequence shown here is derived from an EMBL/GenBank/DDBJ whole genome shotgun (WGS) entry which is preliminary data.</text>
</comment>
<dbReference type="AlphaFoldDB" id="A0AAE3KIA7"/>
<dbReference type="EMBL" id="JAMTCK010000009">
    <property type="protein sequence ID" value="MCP2167194.1"/>
    <property type="molecule type" value="Genomic_DNA"/>
</dbReference>
<dbReference type="GO" id="GO:0016810">
    <property type="term" value="F:hydrolase activity, acting on carbon-nitrogen (but not peptide) bonds"/>
    <property type="evidence" value="ECO:0007669"/>
    <property type="project" value="InterPro"/>
</dbReference>
<dbReference type="Gene3D" id="2.30.40.10">
    <property type="entry name" value="Urease, subunit C, domain 1"/>
    <property type="match status" value="1"/>
</dbReference>
<gene>
    <name evidence="2" type="ORF">LX83_004067</name>
</gene>
<protein>
    <submittedName>
        <fullName evidence="2">Imidazolonepropionase</fullName>
    </submittedName>
</protein>
<dbReference type="RefSeq" id="WP_253773830.1">
    <property type="nucleotide sequence ID" value="NZ_JAMTCK010000009.1"/>
</dbReference>
<dbReference type="Proteomes" id="UP001206128">
    <property type="component" value="Unassembled WGS sequence"/>
</dbReference>
<dbReference type="SUPFAM" id="SSF51556">
    <property type="entry name" value="Metallo-dependent hydrolases"/>
    <property type="match status" value="1"/>
</dbReference>
<dbReference type="InterPro" id="IPR057744">
    <property type="entry name" value="OTAase-like"/>
</dbReference>
<sequence>MRRTVFAGGLVFDGTGADPAPADVAVVDGRIVDVGVGLDGDEVVDCAGLTLLPGLFDCHVHVTISGVDMLGLAQKPFSYQFYEAARNLRRTLELGITTVRDASGADLGIKQAVADGLISGPRLQISVSLISQTGGHGDGWLPSGHCVPLMVPHPGRPDARVDGPDEMRRVARTLLRAGADVLKVCTTGGVLSPRDDPRHSQFSPEELDVLVAEASRQGRSVMAHAQGADGIKNAVRAGIRSIEHGIYLDDEAIELMLAHGTWLVPTLVAPVNVIRAARAGAALPDAVVRKAEEVVEAHADSVRRAVAAGVRIAMGTDSGVGPHGTNLEELPLMAGCGMSPAEVLAASTSSAASLLGYDGELGRIAPGHRADLVLVSGSAFDLADLAGNIRQVWQDGVLVVDHTARGEVS</sequence>
<dbReference type="InterPro" id="IPR032466">
    <property type="entry name" value="Metal_Hydrolase"/>
</dbReference>
<proteinExistence type="predicted"/>
<dbReference type="CDD" id="cd01299">
    <property type="entry name" value="Met_dep_hydrolase_A"/>
    <property type="match status" value="1"/>
</dbReference>
<evidence type="ECO:0000313" key="3">
    <source>
        <dbReference type="Proteomes" id="UP001206128"/>
    </source>
</evidence>
<dbReference type="InterPro" id="IPR006680">
    <property type="entry name" value="Amidohydro-rel"/>
</dbReference>
<evidence type="ECO:0000259" key="1">
    <source>
        <dbReference type="Pfam" id="PF01979"/>
    </source>
</evidence>
<dbReference type="InterPro" id="IPR051781">
    <property type="entry name" value="Metallo-dep_Hydrolase"/>
</dbReference>
<dbReference type="Gene3D" id="3.20.20.140">
    <property type="entry name" value="Metal-dependent hydrolases"/>
    <property type="match status" value="1"/>
</dbReference>